<organism evidence="1 2">
    <name type="scientific">Micromonospora purpureochromogenes</name>
    <dbReference type="NCBI Taxonomy" id="47872"/>
    <lineage>
        <taxon>Bacteria</taxon>
        <taxon>Bacillati</taxon>
        <taxon>Actinomycetota</taxon>
        <taxon>Actinomycetes</taxon>
        <taxon>Micromonosporales</taxon>
        <taxon>Micromonosporaceae</taxon>
        <taxon>Micromonospora</taxon>
    </lineage>
</organism>
<name>A0A1C4X2C4_9ACTN</name>
<proteinExistence type="predicted"/>
<dbReference type="RefSeq" id="WP_088961052.1">
    <property type="nucleotide sequence ID" value="NZ_LT607410.1"/>
</dbReference>
<accession>A0A1C4X2C4</accession>
<gene>
    <name evidence="1" type="ORF">GA0074696_2265</name>
</gene>
<sequence length="70" mass="7322">MLIDCDRCGIRGAGCNGCLVTALLDADSPAADLGPAELRAVEVFARAGFDVEVLAHEAAPTRAARRRRVA</sequence>
<evidence type="ECO:0000313" key="2">
    <source>
        <dbReference type="Proteomes" id="UP000198228"/>
    </source>
</evidence>
<reference evidence="1 2" key="1">
    <citation type="submission" date="2016-06" db="EMBL/GenBank/DDBJ databases">
        <authorList>
            <person name="Kjaerup R.B."/>
            <person name="Dalgaard T.S."/>
            <person name="Juul-Madsen H.R."/>
        </authorList>
    </citation>
    <scope>NUCLEOTIDE SEQUENCE [LARGE SCALE GENOMIC DNA]</scope>
    <source>
        <strain evidence="1 2">DSM 43821</strain>
    </source>
</reference>
<dbReference type="EMBL" id="LT607410">
    <property type="protein sequence ID" value="SCF02281.1"/>
    <property type="molecule type" value="Genomic_DNA"/>
</dbReference>
<dbReference type="AlphaFoldDB" id="A0A1C4X2C4"/>
<dbReference type="Proteomes" id="UP000198228">
    <property type="component" value="Chromosome I"/>
</dbReference>
<evidence type="ECO:0000313" key="1">
    <source>
        <dbReference type="EMBL" id="SCF02281.1"/>
    </source>
</evidence>
<protein>
    <submittedName>
        <fullName evidence="1">Uncharacterized protein</fullName>
    </submittedName>
</protein>